<accession>A0A2J0LN91</accession>
<dbReference type="SUPFAM" id="SSF57802">
    <property type="entry name" value="Rubredoxin-like"/>
    <property type="match status" value="1"/>
</dbReference>
<comment type="caution">
    <text evidence="2">The sequence shown here is derived from an EMBL/GenBank/DDBJ whole genome shotgun (WGS) entry which is preliminary data.</text>
</comment>
<sequence length="77" mass="8968">MIKIDFALAVSLYVTFFSIGVLFLWVYLNRNKFKIYSSDEVYMWQCDVCTYAYVDSTHKEISACPVCGSYNKRGVKK</sequence>
<gene>
    <name evidence="2" type="ORF">COW11_04840</name>
</gene>
<dbReference type="EMBL" id="PFGP01000107">
    <property type="protein sequence ID" value="PIW66196.1"/>
    <property type="molecule type" value="Genomic_DNA"/>
</dbReference>
<keyword evidence="1" id="KW-0472">Membrane</keyword>
<proteinExistence type="predicted"/>
<evidence type="ECO:0000313" key="2">
    <source>
        <dbReference type="EMBL" id="PIW66196.1"/>
    </source>
</evidence>
<organism evidence="2 3">
    <name type="scientific">Candidatus Taenaricola geysiri</name>
    <dbReference type="NCBI Taxonomy" id="1974752"/>
    <lineage>
        <taxon>Bacteria</taxon>
        <taxon>Pseudomonadati</taxon>
        <taxon>Candidatus Omnitrophota</taxon>
        <taxon>Candidatus Taenaricola</taxon>
    </lineage>
</organism>
<reference evidence="2 3" key="1">
    <citation type="submission" date="2017-09" db="EMBL/GenBank/DDBJ databases">
        <title>Depth-based differentiation of microbial function through sediment-hosted aquifers and enrichment of novel symbionts in the deep terrestrial subsurface.</title>
        <authorList>
            <person name="Probst A.J."/>
            <person name="Ladd B."/>
            <person name="Jarett J.K."/>
            <person name="Geller-Mcgrath D.E."/>
            <person name="Sieber C.M."/>
            <person name="Emerson J.B."/>
            <person name="Anantharaman K."/>
            <person name="Thomas B.C."/>
            <person name="Malmstrom R."/>
            <person name="Stieglmeier M."/>
            <person name="Klingl A."/>
            <person name="Woyke T."/>
            <person name="Ryan C.M."/>
            <person name="Banfield J.F."/>
        </authorList>
    </citation>
    <scope>NUCLEOTIDE SEQUENCE [LARGE SCALE GENOMIC DNA]</scope>
    <source>
        <strain evidence="2">CG12_big_fil_rev_8_21_14_0_65_43_15</strain>
    </source>
</reference>
<dbReference type="Gene3D" id="2.20.28.10">
    <property type="match status" value="1"/>
</dbReference>
<dbReference type="AlphaFoldDB" id="A0A2J0LN91"/>
<name>A0A2J0LN91_9BACT</name>
<keyword evidence="1" id="KW-0812">Transmembrane</keyword>
<keyword evidence="1" id="KW-1133">Transmembrane helix</keyword>
<evidence type="ECO:0000313" key="3">
    <source>
        <dbReference type="Proteomes" id="UP000231267"/>
    </source>
</evidence>
<dbReference type="Proteomes" id="UP000231267">
    <property type="component" value="Unassembled WGS sequence"/>
</dbReference>
<evidence type="ECO:0000256" key="1">
    <source>
        <dbReference type="SAM" id="Phobius"/>
    </source>
</evidence>
<protein>
    <recommendedName>
        <fullName evidence="4">Hydrogenase nickel incorporation protein HypA</fullName>
    </recommendedName>
</protein>
<evidence type="ECO:0008006" key="4">
    <source>
        <dbReference type="Google" id="ProtNLM"/>
    </source>
</evidence>
<feature type="transmembrane region" description="Helical" evidence="1">
    <location>
        <begin position="6"/>
        <end position="28"/>
    </location>
</feature>